<keyword evidence="2" id="KW-1185">Reference proteome</keyword>
<proteinExistence type="predicted"/>
<gene>
    <name evidence="1" type="ORF">GCM10022232_83600</name>
</gene>
<evidence type="ECO:0000313" key="1">
    <source>
        <dbReference type="EMBL" id="GAA4025425.1"/>
    </source>
</evidence>
<dbReference type="EMBL" id="BAAAZX010000038">
    <property type="protein sequence ID" value="GAA4025425.1"/>
    <property type="molecule type" value="Genomic_DNA"/>
</dbReference>
<reference evidence="2" key="1">
    <citation type="journal article" date="2019" name="Int. J. Syst. Evol. Microbiol.">
        <title>The Global Catalogue of Microorganisms (GCM) 10K type strain sequencing project: providing services to taxonomists for standard genome sequencing and annotation.</title>
        <authorList>
            <consortium name="The Broad Institute Genomics Platform"/>
            <consortium name="The Broad Institute Genome Sequencing Center for Infectious Disease"/>
            <person name="Wu L."/>
            <person name="Ma J."/>
        </authorList>
    </citation>
    <scope>NUCLEOTIDE SEQUENCE [LARGE SCALE GENOMIC DNA]</scope>
    <source>
        <strain evidence="2">JCM 16924</strain>
    </source>
</reference>
<protein>
    <submittedName>
        <fullName evidence="1">Uncharacterized protein</fullName>
    </submittedName>
</protein>
<organism evidence="1 2">
    <name type="scientific">Streptomyces plumbiresistens</name>
    <dbReference type="NCBI Taxonomy" id="511811"/>
    <lineage>
        <taxon>Bacteria</taxon>
        <taxon>Bacillati</taxon>
        <taxon>Actinomycetota</taxon>
        <taxon>Actinomycetes</taxon>
        <taxon>Kitasatosporales</taxon>
        <taxon>Streptomycetaceae</taxon>
        <taxon>Streptomyces</taxon>
    </lineage>
</organism>
<sequence length="542" mass="60030">MQSQCSRSADDRQQGAPLDVVEAWTGQNASALKRAFRDTNEGFAGRLGTSVRTVAAWSANPQLIPTTEIQRALDTLLFQAEDDVKVRFTLLVGNRPTGASEQVATVRQTPAQQRLARDPHIAAALSWLESSFIWDPRSARELVAEELAALDPRAVEAQARRLAQVTRVQAAEATRRYYRAGFGQWRPYKARLAEQVLATTILTQDAWLDLEHDLGSGRGNFQFHPSVRREINLSRRVAKEAARSLAESIEKGSQIVNAEIYSLTSLDVQRGVISGSVGVIDFVEFALTLNLLEGELMRSIASEESSASPVMPIRSELLPDVAAVLDFSGRICAGGALALTAIARPRGRGRDPDYLLLIQERSGSVLNANQRLAVIPKAFHGPMADYGEDAHFSATLEREMEEELFGRTDVDSTVSDQLHADPMHPSLLSDPMRWLMDRQDSGAWRMESTAVGINLVSGNYEFANLIVIDDEEWWVKYGGQVRANWESSGLHRYSSLDTARLESLALDPRWSNEGLFAFTQGCRRLAQIGGQRVRIPSIELEF</sequence>
<accession>A0ABP7TFR7</accession>
<dbReference type="Proteomes" id="UP001500456">
    <property type="component" value="Unassembled WGS sequence"/>
</dbReference>
<name>A0ABP7TFR7_9ACTN</name>
<comment type="caution">
    <text evidence="1">The sequence shown here is derived from an EMBL/GenBank/DDBJ whole genome shotgun (WGS) entry which is preliminary data.</text>
</comment>
<evidence type="ECO:0000313" key="2">
    <source>
        <dbReference type="Proteomes" id="UP001500456"/>
    </source>
</evidence>